<dbReference type="PANTHER" id="PTHR46679">
    <property type="match status" value="1"/>
</dbReference>
<sequence length="447" mass="50723">MSEPLENLIVKDLLNIARNMNLYGYSKLRKAELIALIRASNVKPTSPKVIDKCLNKVCIPSKICNPESGLCVIRDGKKGKEVINNILKAKMSEPQWYIYSIDGCSYCKKAKDLLNSLGLKYTEIRVCKEDKEEFFRAKASETGGYKFFPVIFNMGVFIGGYTELQKMLSNPISSGSSSFHMMMPQLVQKTTFRGSPWDDFVSMLYLLHKHPKDCVAIPNDLLTRSGRITNKGLAVTNYNDTSLYWCTITNKFYVPTGLWDAVKSCLRRKARFIVMSLGINGINNNGIHSSHANFLVYNSETKALERFEPQGTPTSKFLHVPNFEKKLYDLFNKNVCKDMIDDVYAPLSFCPAINVQRIQYKENDKQIGEVGGFCVAWAAWYADIRLSNPKKSRSEVVALGIEKLQKNPYSFTRFIRSYSAFLTKVGNELKRSNNPSAVFASYVRKNC</sequence>
<keyword evidence="5" id="KW-0676">Redox-active center</keyword>
<feature type="domain" description="Rho termination factor-like N-terminal" evidence="6">
    <location>
        <begin position="4"/>
        <end position="43"/>
    </location>
</feature>
<dbReference type="Pfam" id="PF00462">
    <property type="entry name" value="Glutaredoxin"/>
    <property type="match status" value="1"/>
</dbReference>
<evidence type="ECO:0000256" key="1">
    <source>
        <dbReference type="ARBA" id="ARBA00007787"/>
    </source>
</evidence>
<dbReference type="GO" id="GO:0005739">
    <property type="term" value="C:mitochondrion"/>
    <property type="evidence" value="ECO:0007669"/>
    <property type="project" value="TreeGrafter"/>
</dbReference>
<dbReference type="GO" id="GO:0006353">
    <property type="term" value="P:DNA-templated transcription termination"/>
    <property type="evidence" value="ECO:0007669"/>
    <property type="project" value="InterPro"/>
</dbReference>
<keyword evidence="2" id="KW-0813">Transport</keyword>
<dbReference type="Pfam" id="PF07498">
    <property type="entry name" value="Rho_N"/>
    <property type="match status" value="1"/>
</dbReference>
<dbReference type="GO" id="GO:0015035">
    <property type="term" value="F:protein-disulfide reductase activity"/>
    <property type="evidence" value="ECO:0007669"/>
    <property type="project" value="TreeGrafter"/>
</dbReference>
<dbReference type="Gene3D" id="3.40.30.10">
    <property type="entry name" value="Glutaredoxin"/>
    <property type="match status" value="1"/>
</dbReference>
<dbReference type="EMBL" id="MN739858">
    <property type="protein sequence ID" value="QHT74843.1"/>
    <property type="molecule type" value="Genomic_DNA"/>
</dbReference>
<name>A0A6C0H476_9ZZZZ</name>
<accession>A0A6C0H476</accession>
<reference evidence="7" key="1">
    <citation type="journal article" date="2020" name="Nature">
        <title>Giant virus diversity and host interactions through global metagenomics.</title>
        <authorList>
            <person name="Schulz F."/>
            <person name="Roux S."/>
            <person name="Paez-Espino D."/>
            <person name="Jungbluth S."/>
            <person name="Walsh D.A."/>
            <person name="Denef V.J."/>
            <person name="McMahon K.D."/>
            <person name="Konstantinidis K.T."/>
            <person name="Eloe-Fadrosh E.A."/>
            <person name="Kyrpides N.C."/>
            <person name="Woyke T."/>
        </authorList>
    </citation>
    <scope>NUCLEOTIDE SEQUENCE</scope>
    <source>
        <strain evidence="7">GVMAG-M-3300023179-62</strain>
    </source>
</reference>
<evidence type="ECO:0000256" key="3">
    <source>
        <dbReference type="ARBA" id="ARBA00022982"/>
    </source>
</evidence>
<evidence type="ECO:0000256" key="4">
    <source>
        <dbReference type="ARBA" id="ARBA00023157"/>
    </source>
</evidence>
<dbReference type="InterPro" id="IPR036249">
    <property type="entry name" value="Thioredoxin-like_sf"/>
</dbReference>
<dbReference type="AlphaFoldDB" id="A0A6C0H476"/>
<organism evidence="7">
    <name type="scientific">viral metagenome</name>
    <dbReference type="NCBI Taxonomy" id="1070528"/>
    <lineage>
        <taxon>unclassified sequences</taxon>
        <taxon>metagenomes</taxon>
        <taxon>organismal metagenomes</taxon>
    </lineage>
</organism>
<keyword evidence="3" id="KW-0249">Electron transport</keyword>
<evidence type="ECO:0000256" key="2">
    <source>
        <dbReference type="ARBA" id="ARBA00022448"/>
    </source>
</evidence>
<evidence type="ECO:0000313" key="7">
    <source>
        <dbReference type="EMBL" id="QHT74843.1"/>
    </source>
</evidence>
<dbReference type="InterPro" id="IPR002109">
    <property type="entry name" value="Glutaredoxin"/>
</dbReference>
<comment type="similarity">
    <text evidence="1">Belongs to the glutaredoxin family.</text>
</comment>
<dbReference type="PROSITE" id="PS51354">
    <property type="entry name" value="GLUTAREDOXIN_2"/>
    <property type="match status" value="1"/>
</dbReference>
<evidence type="ECO:0000256" key="5">
    <source>
        <dbReference type="ARBA" id="ARBA00023284"/>
    </source>
</evidence>
<keyword evidence="4" id="KW-1015">Disulfide bond</keyword>
<dbReference type="SUPFAM" id="SSF52833">
    <property type="entry name" value="Thioredoxin-like"/>
    <property type="match status" value="1"/>
</dbReference>
<dbReference type="InterPro" id="IPR011112">
    <property type="entry name" value="Rho-like_N"/>
</dbReference>
<dbReference type="PANTHER" id="PTHR46679:SF1">
    <property type="entry name" value="GLUTAREDOXIN-2, MITOCHONDRIAL"/>
    <property type="match status" value="1"/>
</dbReference>
<dbReference type="SMART" id="SM00959">
    <property type="entry name" value="Rho_N"/>
    <property type="match status" value="1"/>
</dbReference>
<evidence type="ECO:0000259" key="6">
    <source>
        <dbReference type="SMART" id="SM00959"/>
    </source>
</evidence>
<proteinExistence type="inferred from homology"/>
<protein>
    <recommendedName>
        <fullName evidence="6">Rho termination factor-like N-terminal domain-containing protein</fullName>
    </recommendedName>
</protein>